<dbReference type="InterPro" id="IPR011010">
    <property type="entry name" value="DNA_brk_join_enz"/>
</dbReference>
<accession>A0A8X8GH91</accession>
<dbReference type="InterPro" id="IPR002104">
    <property type="entry name" value="Integrase_catalytic"/>
</dbReference>
<protein>
    <submittedName>
        <fullName evidence="3">Site-specific integrase</fullName>
    </submittedName>
</protein>
<dbReference type="NCBIfam" id="NF040693">
    <property type="entry name" value="recomb_GmtY"/>
    <property type="match status" value="1"/>
</dbReference>
<proteinExistence type="predicted"/>
<evidence type="ECO:0000259" key="2">
    <source>
        <dbReference type="PROSITE" id="PS51898"/>
    </source>
</evidence>
<gene>
    <name evidence="3" type="ORF">HF568_12200</name>
</gene>
<dbReference type="InterPro" id="IPR013762">
    <property type="entry name" value="Integrase-like_cat_sf"/>
</dbReference>
<dbReference type="Gene3D" id="1.10.443.10">
    <property type="entry name" value="Intergrase catalytic core"/>
    <property type="match status" value="1"/>
</dbReference>
<feature type="domain" description="Tyr recombinase" evidence="2">
    <location>
        <begin position="189"/>
        <end position="440"/>
    </location>
</feature>
<dbReference type="AlphaFoldDB" id="A0A8X8GH91"/>
<evidence type="ECO:0000256" key="1">
    <source>
        <dbReference type="ARBA" id="ARBA00023172"/>
    </source>
</evidence>
<evidence type="ECO:0000313" key="3">
    <source>
        <dbReference type="EMBL" id="MBU2723948.1"/>
    </source>
</evidence>
<comment type="caution">
    <text evidence="3">The sequence shown here is derived from an EMBL/GenBank/DDBJ whole genome shotgun (WGS) entry which is preliminary data.</text>
</comment>
<dbReference type="EMBL" id="JABBHS010000365">
    <property type="protein sequence ID" value="MBU2723948.1"/>
    <property type="molecule type" value="Genomic_DNA"/>
</dbReference>
<sequence length="458" mass="52445">MTFVSVNAKIVTDTTGAVMELPVLLTPEGVLGPLLDYCLARSHNRSLSWMKKVVLAVTLFLRYVNANPEEPNSYRLFQNFAQRLYSGTFDLTTGLDPSNLCWQPYSINNAGEIIHRLSELFGWLGEMRPEAENINPRYAGDAFDRKMDEIAYLYRREKAFLGHGWAANPGPYQTGYRTRPKMMPRVAKSEPPAFPDNRFEEFLLRGFKVAGKHDYRGMLITLLLHGGGLRVSEPFHLYLQDVFPSPENNKSATVLVHHPHQGYAPSDWTDQTNKGRTSNRAQYLAKKYALAPRTEILGSQGAGWKNPRLDNKFYMTIYWFQPWFGEWFKDLWLRYLEQVACLDRNHPFAFVNLYREPRGSMYTIDKFTKAHGAAVERLGLTVRKQAGTTPHGHRHAYGRRLKNGGLDTLLIQRCMHHASEESQIVYTQATMRETLIALRDASGRMQGTRSSLQYEIGL</sequence>
<dbReference type="CDD" id="cd00397">
    <property type="entry name" value="DNA_BRE_C"/>
    <property type="match status" value="1"/>
</dbReference>
<reference evidence="3" key="1">
    <citation type="journal article" date="2021" name="ISME J.">
        <title>Genomic evolution of the class Acidithiobacillia: deep-branching Proteobacteria living in extreme acidic conditions.</title>
        <authorList>
            <person name="Moya-Beltran A."/>
            <person name="Beard S."/>
            <person name="Rojas-Villalobos C."/>
            <person name="Issotta F."/>
            <person name="Gallardo Y."/>
            <person name="Ulloa R."/>
            <person name="Giaveno A."/>
            <person name="Degli Esposti M."/>
            <person name="Johnson D.B."/>
            <person name="Quatrini R."/>
        </authorList>
    </citation>
    <scope>NUCLEOTIDE SEQUENCE</scope>
    <source>
        <strain evidence="3">DSM 583</strain>
    </source>
</reference>
<dbReference type="GO" id="GO:0015074">
    <property type="term" value="P:DNA integration"/>
    <property type="evidence" value="ECO:0007669"/>
    <property type="project" value="InterPro"/>
</dbReference>
<organism evidence="3 4">
    <name type="scientific">Acidithiobacillus ferridurans</name>
    <dbReference type="NCBI Taxonomy" id="1232575"/>
    <lineage>
        <taxon>Bacteria</taxon>
        <taxon>Pseudomonadati</taxon>
        <taxon>Pseudomonadota</taxon>
        <taxon>Acidithiobacillia</taxon>
        <taxon>Acidithiobacillales</taxon>
        <taxon>Acidithiobacillaceae</taxon>
        <taxon>Acidithiobacillus</taxon>
    </lineage>
</organism>
<keyword evidence="1" id="KW-0233">DNA recombination</keyword>
<name>A0A8X8GH91_ACIFI</name>
<dbReference type="SUPFAM" id="SSF56349">
    <property type="entry name" value="DNA breaking-rejoining enzymes"/>
    <property type="match status" value="1"/>
</dbReference>
<dbReference type="PROSITE" id="PS51898">
    <property type="entry name" value="TYR_RECOMBINASE"/>
    <property type="match status" value="1"/>
</dbReference>
<evidence type="ECO:0000313" key="4">
    <source>
        <dbReference type="Proteomes" id="UP000887300"/>
    </source>
</evidence>
<dbReference type="Proteomes" id="UP000887300">
    <property type="component" value="Unassembled WGS sequence"/>
</dbReference>
<dbReference type="GO" id="GO:0003677">
    <property type="term" value="F:DNA binding"/>
    <property type="evidence" value="ECO:0007669"/>
    <property type="project" value="InterPro"/>
</dbReference>
<dbReference type="GO" id="GO:0006310">
    <property type="term" value="P:DNA recombination"/>
    <property type="evidence" value="ECO:0007669"/>
    <property type="project" value="UniProtKB-KW"/>
</dbReference>